<feature type="transmembrane region" description="Helical" evidence="5">
    <location>
        <begin position="126"/>
        <end position="145"/>
    </location>
</feature>
<keyword evidence="4 5" id="KW-0472">Membrane</keyword>
<proteinExistence type="predicted"/>
<comment type="subcellular location">
    <subcellularLocation>
        <location evidence="1">Membrane</location>
        <topology evidence="1">Multi-pass membrane protein</topology>
    </subcellularLocation>
</comment>
<feature type="transmembrane region" description="Helical" evidence="5">
    <location>
        <begin position="59"/>
        <end position="77"/>
    </location>
</feature>
<feature type="transmembrane region" description="Helical" evidence="5">
    <location>
        <begin position="311"/>
        <end position="329"/>
    </location>
</feature>
<feature type="transmembrane region" description="Helical" evidence="5">
    <location>
        <begin position="194"/>
        <end position="213"/>
    </location>
</feature>
<dbReference type="GO" id="GO:0016020">
    <property type="term" value="C:membrane"/>
    <property type="evidence" value="ECO:0007669"/>
    <property type="project" value="UniProtKB-SubCell"/>
</dbReference>
<evidence type="ECO:0000259" key="6">
    <source>
        <dbReference type="Pfam" id="PF00892"/>
    </source>
</evidence>
<dbReference type="SUPFAM" id="SSF103481">
    <property type="entry name" value="Multidrug resistance efflux transporter EmrE"/>
    <property type="match status" value="2"/>
</dbReference>
<keyword evidence="3 5" id="KW-1133">Transmembrane helix</keyword>
<dbReference type="PANTHER" id="PTHR22911">
    <property type="entry name" value="ACYL-MALONYL CONDENSING ENZYME-RELATED"/>
    <property type="match status" value="1"/>
</dbReference>
<feature type="transmembrane region" description="Helical" evidence="5">
    <location>
        <begin position="256"/>
        <end position="276"/>
    </location>
</feature>
<organism evidence="7 8">
    <name type="scientific">Wallemia ichthyophaga</name>
    <dbReference type="NCBI Taxonomy" id="245174"/>
    <lineage>
        <taxon>Eukaryota</taxon>
        <taxon>Fungi</taxon>
        <taxon>Dikarya</taxon>
        <taxon>Basidiomycota</taxon>
        <taxon>Wallemiomycotina</taxon>
        <taxon>Wallemiomycetes</taxon>
        <taxon>Wallemiales</taxon>
        <taxon>Wallemiaceae</taxon>
        <taxon>Wallemia</taxon>
    </lineage>
</organism>
<evidence type="ECO:0000256" key="3">
    <source>
        <dbReference type="ARBA" id="ARBA00022989"/>
    </source>
</evidence>
<feature type="domain" description="EamA" evidence="6">
    <location>
        <begin position="25"/>
        <end position="168"/>
    </location>
</feature>
<feature type="transmembrane region" description="Helical" evidence="5">
    <location>
        <begin position="25"/>
        <end position="47"/>
    </location>
</feature>
<reference evidence="7 8" key="1">
    <citation type="submission" date="2019-03" db="EMBL/GenBank/DDBJ databases">
        <title>Sequencing 23 genomes of Wallemia ichthyophaga.</title>
        <authorList>
            <person name="Gostincar C."/>
        </authorList>
    </citation>
    <scope>NUCLEOTIDE SEQUENCE [LARGE SCALE GENOMIC DNA]</scope>
    <source>
        <strain evidence="7 8">EXF-8621</strain>
    </source>
</reference>
<dbReference type="PANTHER" id="PTHR22911:SF6">
    <property type="entry name" value="SOLUTE CARRIER FAMILY 35 MEMBER G1"/>
    <property type="match status" value="1"/>
</dbReference>
<evidence type="ECO:0000256" key="2">
    <source>
        <dbReference type="ARBA" id="ARBA00022692"/>
    </source>
</evidence>
<dbReference type="InterPro" id="IPR037185">
    <property type="entry name" value="EmrE-like"/>
</dbReference>
<feature type="transmembrane region" description="Helical" evidence="5">
    <location>
        <begin position="98"/>
        <end position="120"/>
    </location>
</feature>
<comment type="caution">
    <text evidence="7">The sequence shown here is derived from an EMBL/GenBank/DDBJ whole genome shotgun (WGS) entry which is preliminary data.</text>
</comment>
<feature type="transmembrane region" description="Helical" evidence="5">
    <location>
        <begin position="288"/>
        <end position="305"/>
    </location>
</feature>
<evidence type="ECO:0000313" key="7">
    <source>
        <dbReference type="EMBL" id="TIB10928.1"/>
    </source>
</evidence>
<feature type="transmembrane region" description="Helical" evidence="5">
    <location>
        <begin position="225"/>
        <end position="244"/>
    </location>
</feature>
<name>A0A4T0GAC4_WALIC</name>
<evidence type="ECO:0000313" key="8">
    <source>
        <dbReference type="Proteomes" id="UP000306954"/>
    </source>
</evidence>
<feature type="transmembrane region" description="Helical" evidence="5">
    <location>
        <begin position="157"/>
        <end position="174"/>
    </location>
</feature>
<evidence type="ECO:0000256" key="4">
    <source>
        <dbReference type="ARBA" id="ARBA00023136"/>
    </source>
</evidence>
<dbReference type="Pfam" id="PF00892">
    <property type="entry name" value="EamA"/>
    <property type="match status" value="2"/>
</dbReference>
<gene>
    <name evidence="7" type="ORF">E3P90_02639</name>
</gene>
<accession>A0A4T0GAC4</accession>
<evidence type="ECO:0000256" key="1">
    <source>
        <dbReference type="ARBA" id="ARBA00004141"/>
    </source>
</evidence>
<sequence length="368" mass="39585">MTASANWSVTESITKALAAYTPNSAGLLMIALAQLFFASMSLCVKLLGQVDPPVSALELVVVRMAITGICAQSWILVHNAFSDNKIPNPILGPLHVRSLLFARGFVGFAAISALYYSLAFLDLSDVTSLGFLLPVVSGLLGWLFLNEPYLPIERYSSVVSLLGVVLIARPPFLFGGGLAGQEHHISSSLGQRSFAVAVVLLSVVGASLAYVTTRAIGTRAHPMHVILAFSWCSVVFGGLLMKALGEPFVLPKSTKWCIMLVAIGAFGFIGQILLTLGLRREKVGRASLGMYLQMVFALLFEKIFFNSSPHVLSVVGAAIIIATSTTVALQKDKKTQPSGTLDEHDKLVQDERERFARLDYGSLEQRAG</sequence>
<dbReference type="EMBL" id="SPOF01000027">
    <property type="protein sequence ID" value="TIB10928.1"/>
    <property type="molecule type" value="Genomic_DNA"/>
</dbReference>
<protein>
    <recommendedName>
        <fullName evidence="6">EamA domain-containing protein</fullName>
    </recommendedName>
</protein>
<dbReference type="AlphaFoldDB" id="A0A4T0GAC4"/>
<keyword evidence="2 5" id="KW-0812">Transmembrane</keyword>
<dbReference type="Proteomes" id="UP000306954">
    <property type="component" value="Unassembled WGS sequence"/>
</dbReference>
<feature type="domain" description="EamA" evidence="6">
    <location>
        <begin position="195"/>
        <end position="323"/>
    </location>
</feature>
<dbReference type="InterPro" id="IPR000620">
    <property type="entry name" value="EamA_dom"/>
</dbReference>
<evidence type="ECO:0000256" key="5">
    <source>
        <dbReference type="SAM" id="Phobius"/>
    </source>
</evidence>